<protein>
    <submittedName>
        <fullName evidence="2">Uncharacterized protein</fullName>
    </submittedName>
</protein>
<dbReference type="OrthoDB" id="2191229at2759"/>
<dbReference type="EMBL" id="RCSS01000154">
    <property type="protein sequence ID" value="RVD92729.1"/>
    <property type="molecule type" value="Genomic_DNA"/>
</dbReference>
<dbReference type="Proteomes" id="UP000282876">
    <property type="component" value="Unassembled WGS sequence"/>
</dbReference>
<keyword evidence="1" id="KW-0175">Coiled coil</keyword>
<keyword evidence="3" id="KW-1185">Reference proteome</keyword>
<sequence>MQEENFDNLETDLQMAKQKFNEAKYVILETGSFNVFLERFSKEQFKDPKITHFKKEVKERLEVIRKDTGDLESEIKRLSEDIHLEKEEIVSLEKKEKELERKIEEFEIKNEEFEKEKNEILQFNALKEELQQSEKEREILIVKKVEKEKEVERFNLANLQEKVKSLTIKKEDLLDQEKSIQKDKSDLEDLYLWYKNGFELTEKLFGYKYEGFSTEDSVTTVNLSVNGKTVKIILEDNNLKDILAEEYDWVNELKEVSVRMNDPRIFLLEYKKNMK</sequence>
<reference evidence="2 3" key="1">
    <citation type="submission" date="2018-10" db="EMBL/GenBank/DDBJ databases">
        <title>Draft genome sequence of the microsporidian Tubulinosema ratisbonensis.</title>
        <authorList>
            <person name="Polonais V."/>
            <person name="Peyretaillade E."/>
            <person name="Niehus S."/>
            <person name="Wawrzyniak I."/>
            <person name="Franchet A."/>
            <person name="Gaspin C."/>
            <person name="Reichstadt M."/>
            <person name="Belser C."/>
            <person name="Labadie K."/>
            <person name="Delbac F."/>
            <person name="Ferrandon D."/>
        </authorList>
    </citation>
    <scope>NUCLEOTIDE SEQUENCE [LARGE SCALE GENOMIC DNA]</scope>
    <source>
        <strain evidence="2 3">Franzen</strain>
    </source>
</reference>
<organism evidence="2 3">
    <name type="scientific">Tubulinosema ratisbonensis</name>
    <dbReference type="NCBI Taxonomy" id="291195"/>
    <lineage>
        <taxon>Eukaryota</taxon>
        <taxon>Fungi</taxon>
        <taxon>Fungi incertae sedis</taxon>
        <taxon>Microsporidia</taxon>
        <taxon>Tubulinosematoidea</taxon>
        <taxon>Tubulinosematidae</taxon>
        <taxon>Tubulinosema</taxon>
    </lineage>
</organism>
<proteinExistence type="predicted"/>
<evidence type="ECO:0000313" key="2">
    <source>
        <dbReference type="EMBL" id="RVD92729.1"/>
    </source>
</evidence>
<comment type="caution">
    <text evidence="2">The sequence shown here is derived from an EMBL/GenBank/DDBJ whole genome shotgun (WGS) entry which is preliminary data.</text>
</comment>
<dbReference type="AlphaFoldDB" id="A0A437ANP1"/>
<gene>
    <name evidence="2" type="ORF">TUBRATIS_007580</name>
</gene>
<evidence type="ECO:0000313" key="3">
    <source>
        <dbReference type="Proteomes" id="UP000282876"/>
    </source>
</evidence>
<dbReference type="VEuPathDB" id="MicrosporidiaDB:TUBRATIS_007580"/>
<feature type="coiled-coil region" evidence="1">
    <location>
        <begin position="54"/>
        <end position="190"/>
    </location>
</feature>
<evidence type="ECO:0000256" key="1">
    <source>
        <dbReference type="SAM" id="Coils"/>
    </source>
</evidence>
<name>A0A437ANP1_9MICR</name>
<accession>A0A437ANP1</accession>